<keyword evidence="5" id="KW-0812">Transmembrane</keyword>
<dbReference type="GO" id="GO:0005886">
    <property type="term" value="C:plasma membrane"/>
    <property type="evidence" value="ECO:0007669"/>
    <property type="project" value="TreeGrafter"/>
</dbReference>
<sequence length="273" mass="30451">MKRGGEKKNYNQFIFVLVSVLILLLGLTSFGNIIKYPFSYIFEPIHIFASDKGKSVSNWGEALLDASSYIEEYNSMKEEIARLKGDSTERILDYEEYQSLKQHISLIPSENTYIESRIIDFTDTAEILINKGSDDGLKKGDVVTFGKIFIGTLSQVDRNSSLVRLPTNKSSTYEVVVVPSTMDLNKEFRIDSFVKSSGVVLGNLESMEIENMGINSNVSDGDTVLIRDERIGDILILGTLVGVSKNPASTHKNGFVSPIFDYSNILTVFVKKD</sequence>
<dbReference type="Gene3D" id="2.40.10.350">
    <property type="entry name" value="Rod shape-determining protein MreC, domain 2"/>
    <property type="match status" value="1"/>
</dbReference>
<dbReference type="EMBL" id="MEUP01000115">
    <property type="protein sequence ID" value="OGC44717.1"/>
    <property type="molecule type" value="Genomic_DNA"/>
</dbReference>
<accession>A0A1F4UIH8</accession>
<evidence type="ECO:0000256" key="4">
    <source>
        <dbReference type="ARBA" id="ARBA00032089"/>
    </source>
</evidence>
<keyword evidence="5" id="KW-0472">Membrane</keyword>
<dbReference type="InterPro" id="IPR042175">
    <property type="entry name" value="Cell/Rod_MreC_2"/>
</dbReference>
<evidence type="ECO:0000313" key="8">
    <source>
        <dbReference type="Proteomes" id="UP000178631"/>
    </source>
</evidence>
<dbReference type="InterPro" id="IPR042177">
    <property type="entry name" value="Cell/Rod_1"/>
</dbReference>
<evidence type="ECO:0000256" key="5">
    <source>
        <dbReference type="SAM" id="Phobius"/>
    </source>
</evidence>
<comment type="caution">
    <text evidence="7">The sequence shown here is derived from an EMBL/GenBank/DDBJ whole genome shotgun (WGS) entry which is preliminary data.</text>
</comment>
<reference evidence="7 8" key="1">
    <citation type="journal article" date="2016" name="Nat. Commun.">
        <title>Thousands of microbial genomes shed light on interconnected biogeochemical processes in an aquifer system.</title>
        <authorList>
            <person name="Anantharaman K."/>
            <person name="Brown C.T."/>
            <person name="Hug L.A."/>
            <person name="Sharon I."/>
            <person name="Castelle C.J."/>
            <person name="Probst A.J."/>
            <person name="Thomas B.C."/>
            <person name="Singh A."/>
            <person name="Wilkins M.J."/>
            <person name="Karaoz U."/>
            <person name="Brodie E.L."/>
            <person name="Williams K.H."/>
            <person name="Hubbard S.S."/>
            <person name="Banfield J.F."/>
        </authorList>
    </citation>
    <scope>NUCLEOTIDE SEQUENCE [LARGE SCALE GENOMIC DNA]</scope>
</reference>
<dbReference type="AlphaFoldDB" id="A0A1F4UIH8"/>
<gene>
    <name evidence="7" type="ORF">A3J98_02920</name>
</gene>
<dbReference type="GO" id="GO:0008360">
    <property type="term" value="P:regulation of cell shape"/>
    <property type="evidence" value="ECO:0007669"/>
    <property type="project" value="UniProtKB-KW"/>
</dbReference>
<dbReference type="Pfam" id="PF04085">
    <property type="entry name" value="MreC"/>
    <property type="match status" value="1"/>
</dbReference>
<feature type="domain" description="Rod shape-determining protein MreC beta-barrel core" evidence="6">
    <location>
        <begin position="125"/>
        <end position="270"/>
    </location>
</feature>
<evidence type="ECO:0000256" key="1">
    <source>
        <dbReference type="ARBA" id="ARBA00009369"/>
    </source>
</evidence>
<evidence type="ECO:0000259" key="6">
    <source>
        <dbReference type="Pfam" id="PF04085"/>
    </source>
</evidence>
<name>A0A1F4UIH8_9BACT</name>
<dbReference type="Proteomes" id="UP000178631">
    <property type="component" value="Unassembled WGS sequence"/>
</dbReference>
<dbReference type="InterPro" id="IPR055342">
    <property type="entry name" value="MreC_beta-barrel_core"/>
</dbReference>
<dbReference type="PANTHER" id="PTHR34138">
    <property type="entry name" value="CELL SHAPE-DETERMINING PROTEIN MREC"/>
    <property type="match status" value="1"/>
</dbReference>
<evidence type="ECO:0000256" key="2">
    <source>
        <dbReference type="ARBA" id="ARBA00013855"/>
    </source>
</evidence>
<evidence type="ECO:0000313" key="7">
    <source>
        <dbReference type="EMBL" id="OGC44717.1"/>
    </source>
</evidence>
<dbReference type="PANTHER" id="PTHR34138:SF1">
    <property type="entry name" value="CELL SHAPE-DETERMINING PROTEIN MREC"/>
    <property type="match status" value="1"/>
</dbReference>
<keyword evidence="5" id="KW-1133">Transmembrane helix</keyword>
<dbReference type="Gene3D" id="2.40.10.340">
    <property type="entry name" value="Rod shape-determining protein MreC, domain 1"/>
    <property type="match status" value="1"/>
</dbReference>
<feature type="transmembrane region" description="Helical" evidence="5">
    <location>
        <begin position="12"/>
        <end position="34"/>
    </location>
</feature>
<proteinExistence type="inferred from homology"/>
<keyword evidence="3" id="KW-0133">Cell shape</keyword>
<protein>
    <recommendedName>
        <fullName evidence="2">Cell shape-determining protein MreC</fullName>
    </recommendedName>
    <alternativeName>
        <fullName evidence="4">Cell shape protein MreC</fullName>
    </alternativeName>
</protein>
<comment type="similarity">
    <text evidence="1">Belongs to the MreC family.</text>
</comment>
<organism evidence="7 8">
    <name type="scientific">candidate division WS6 bacterium RIFOXYC1_FULL_33_10</name>
    <dbReference type="NCBI Taxonomy" id="1802606"/>
    <lineage>
        <taxon>Bacteria</taxon>
        <taxon>Candidatus Dojkabacteria</taxon>
    </lineage>
</organism>
<dbReference type="InterPro" id="IPR007221">
    <property type="entry name" value="MreC"/>
</dbReference>
<evidence type="ECO:0000256" key="3">
    <source>
        <dbReference type="ARBA" id="ARBA00022960"/>
    </source>
</evidence>